<dbReference type="PANTHER" id="PTHR31123:SF4">
    <property type="entry name" value="PROTEIN ALCS"/>
    <property type="match status" value="1"/>
</dbReference>
<reference evidence="7" key="2">
    <citation type="submission" date="2023-01" db="EMBL/GenBank/DDBJ databases">
        <authorList>
            <person name="Petersen C."/>
        </authorList>
    </citation>
    <scope>NUCLEOTIDE SEQUENCE</scope>
    <source>
        <strain evidence="7">IBT 12815</strain>
    </source>
</reference>
<keyword evidence="8" id="KW-1185">Reference proteome</keyword>
<evidence type="ECO:0000313" key="8">
    <source>
        <dbReference type="Proteomes" id="UP001213799"/>
    </source>
</evidence>
<dbReference type="GO" id="GO:0005886">
    <property type="term" value="C:plasma membrane"/>
    <property type="evidence" value="ECO:0007669"/>
    <property type="project" value="TreeGrafter"/>
</dbReference>
<dbReference type="PANTHER" id="PTHR31123">
    <property type="entry name" value="ACCUMULATION OF DYADS PROTEIN 2-RELATED"/>
    <property type="match status" value="1"/>
</dbReference>
<feature type="transmembrane region" description="Helical" evidence="6">
    <location>
        <begin position="133"/>
        <end position="153"/>
    </location>
</feature>
<evidence type="ECO:0000256" key="5">
    <source>
        <dbReference type="ARBA" id="ARBA00023136"/>
    </source>
</evidence>
<evidence type="ECO:0000256" key="3">
    <source>
        <dbReference type="ARBA" id="ARBA00022692"/>
    </source>
</evidence>
<name>A0AAD6H371_9EURO</name>
<dbReference type="GO" id="GO:0015123">
    <property type="term" value="F:acetate transmembrane transporter activity"/>
    <property type="evidence" value="ECO:0007669"/>
    <property type="project" value="TreeGrafter"/>
</dbReference>
<gene>
    <name evidence="7" type="ORF">N7537_006549</name>
</gene>
<reference evidence="7" key="1">
    <citation type="journal article" date="2023" name="IMA Fungus">
        <title>Comparative genomic study of the Penicillium genus elucidates a diverse pangenome and 15 lateral gene transfer events.</title>
        <authorList>
            <person name="Petersen C."/>
            <person name="Sorensen T."/>
            <person name="Nielsen M.R."/>
            <person name="Sondergaard T.E."/>
            <person name="Sorensen J.L."/>
            <person name="Fitzpatrick D.A."/>
            <person name="Frisvad J.C."/>
            <person name="Nielsen K.L."/>
        </authorList>
    </citation>
    <scope>NUCLEOTIDE SEQUENCE</scope>
    <source>
        <strain evidence="7">IBT 12815</strain>
    </source>
</reference>
<keyword evidence="4 6" id="KW-1133">Transmembrane helix</keyword>
<feature type="transmembrane region" description="Helical" evidence="6">
    <location>
        <begin position="192"/>
        <end position="210"/>
    </location>
</feature>
<evidence type="ECO:0000256" key="4">
    <source>
        <dbReference type="ARBA" id="ARBA00022989"/>
    </source>
</evidence>
<evidence type="ECO:0000256" key="2">
    <source>
        <dbReference type="ARBA" id="ARBA00005587"/>
    </source>
</evidence>
<dbReference type="EMBL" id="JAQJAE010000003">
    <property type="protein sequence ID" value="KAJ5603593.1"/>
    <property type="molecule type" value="Genomic_DNA"/>
</dbReference>
<feature type="transmembrane region" description="Helical" evidence="6">
    <location>
        <begin position="75"/>
        <end position="93"/>
    </location>
</feature>
<comment type="similarity">
    <text evidence="2">Belongs to the acetate uptake transporter (AceTr) (TC 2.A.96) family.</text>
</comment>
<dbReference type="InterPro" id="IPR051633">
    <property type="entry name" value="AceTr"/>
</dbReference>
<organism evidence="7 8">
    <name type="scientific">Penicillium hordei</name>
    <dbReference type="NCBI Taxonomy" id="40994"/>
    <lineage>
        <taxon>Eukaryota</taxon>
        <taxon>Fungi</taxon>
        <taxon>Dikarya</taxon>
        <taxon>Ascomycota</taxon>
        <taxon>Pezizomycotina</taxon>
        <taxon>Eurotiomycetes</taxon>
        <taxon>Eurotiomycetidae</taxon>
        <taxon>Eurotiales</taxon>
        <taxon>Aspergillaceae</taxon>
        <taxon>Penicillium</taxon>
    </lineage>
</organism>
<sequence>MTQTSDASKADIMSNFANDVQHAECGDITSPSAFEGTRSTGSIMISPELFEKLYLNPKTPVAGNLRSIIGNPTPIAIAGFVMALTPLCFSLMGWRGAGHNGAAHIGGYIFFGGILLLVGGLLECIIGNTFSSVVFMSFGCFYLTLAATIQPLYNAYAPYSPSPSDPTAGLETEGFNASFAKREQESNEIKRFTGFFLVCFNILCFFYLICAFRTNFVLVYILFTVVIGVGFIIADYWYLAMKETALAEKLQIGGGAVLFAACLGGWYLLFSLLLEAVDFPLRLPVGDLSSHVPGLSQLKM</sequence>
<evidence type="ECO:0000313" key="7">
    <source>
        <dbReference type="EMBL" id="KAJ5603593.1"/>
    </source>
</evidence>
<comment type="caution">
    <text evidence="7">The sequence shown here is derived from an EMBL/GenBank/DDBJ whole genome shotgun (WGS) entry which is preliminary data.</text>
</comment>
<keyword evidence="3 6" id="KW-0812">Transmembrane</keyword>
<protein>
    <recommendedName>
        <fullName evidence="9">GPR1/FUN34/YaaH-class plasma membrane protein</fullName>
    </recommendedName>
</protein>
<dbReference type="Pfam" id="PF01184">
    <property type="entry name" value="Gpr1_Fun34_YaaH"/>
    <property type="match status" value="1"/>
</dbReference>
<feature type="transmembrane region" description="Helical" evidence="6">
    <location>
        <begin position="105"/>
        <end position="126"/>
    </location>
</feature>
<evidence type="ECO:0000256" key="6">
    <source>
        <dbReference type="SAM" id="Phobius"/>
    </source>
</evidence>
<evidence type="ECO:0008006" key="9">
    <source>
        <dbReference type="Google" id="ProtNLM"/>
    </source>
</evidence>
<proteinExistence type="inferred from homology"/>
<dbReference type="Proteomes" id="UP001213799">
    <property type="component" value="Unassembled WGS sequence"/>
</dbReference>
<feature type="transmembrane region" description="Helical" evidence="6">
    <location>
        <begin position="217"/>
        <end position="238"/>
    </location>
</feature>
<keyword evidence="5 6" id="KW-0472">Membrane</keyword>
<dbReference type="RefSeq" id="XP_056753391.1">
    <property type="nucleotide sequence ID" value="XM_056897606.1"/>
</dbReference>
<accession>A0AAD6H371</accession>
<dbReference type="GeneID" id="81587848"/>
<feature type="transmembrane region" description="Helical" evidence="6">
    <location>
        <begin position="250"/>
        <end position="274"/>
    </location>
</feature>
<dbReference type="InterPro" id="IPR000791">
    <property type="entry name" value="Gpr1/Fun34/SatP-like"/>
</dbReference>
<comment type="subcellular location">
    <subcellularLocation>
        <location evidence="1">Membrane</location>
        <topology evidence="1">Multi-pass membrane protein</topology>
    </subcellularLocation>
</comment>
<dbReference type="AlphaFoldDB" id="A0AAD6H371"/>
<evidence type="ECO:0000256" key="1">
    <source>
        <dbReference type="ARBA" id="ARBA00004141"/>
    </source>
</evidence>